<evidence type="ECO:0000256" key="3">
    <source>
        <dbReference type="ARBA" id="ARBA00022692"/>
    </source>
</evidence>
<dbReference type="GO" id="GO:0015031">
    <property type="term" value="P:protein transport"/>
    <property type="evidence" value="ECO:0007669"/>
    <property type="project" value="UniProtKB-KW"/>
</dbReference>
<evidence type="ECO:0000256" key="6">
    <source>
        <dbReference type="ARBA" id="ARBA00023010"/>
    </source>
</evidence>
<evidence type="ECO:0000256" key="4">
    <source>
        <dbReference type="ARBA" id="ARBA00022927"/>
    </source>
</evidence>
<evidence type="ECO:0000313" key="9">
    <source>
        <dbReference type="EMBL" id="SVA88831.1"/>
    </source>
</evidence>
<evidence type="ECO:0000256" key="5">
    <source>
        <dbReference type="ARBA" id="ARBA00022989"/>
    </source>
</evidence>
<keyword evidence="3" id="KW-0812">Transmembrane</keyword>
<dbReference type="InterPro" id="IPR003369">
    <property type="entry name" value="TatA/B/E"/>
</dbReference>
<dbReference type="Pfam" id="PF02416">
    <property type="entry name" value="TatA_B_E"/>
    <property type="match status" value="1"/>
</dbReference>
<dbReference type="Gene3D" id="1.20.5.3310">
    <property type="match status" value="1"/>
</dbReference>
<evidence type="ECO:0000256" key="1">
    <source>
        <dbReference type="ARBA" id="ARBA00004167"/>
    </source>
</evidence>
<sequence length="134" mass="14846">MEILVILLVSFILLGPQKMIEASRMLGKAVGQMRRIFQEIPRVDLEDLESEEKENSYEVSPMIEGFNEGHCLSGEKTFRDQVNVVGPSNVDAPIPFSRSGPVPSELGERSLVDETADDDYTNQVDESTGESKAN</sequence>
<evidence type="ECO:0008006" key="10">
    <source>
        <dbReference type="Google" id="ProtNLM"/>
    </source>
</evidence>
<accession>A0A381ZIM1</accession>
<name>A0A381ZIM1_9ZZZZ</name>
<feature type="compositionally biased region" description="Polar residues" evidence="8">
    <location>
        <begin position="121"/>
        <end position="134"/>
    </location>
</feature>
<evidence type="ECO:0000256" key="8">
    <source>
        <dbReference type="SAM" id="MobiDB-lite"/>
    </source>
</evidence>
<keyword evidence="6" id="KW-0811">Translocation</keyword>
<gene>
    <name evidence="9" type="ORF">METZ01_LOCUS141685</name>
</gene>
<dbReference type="EMBL" id="UINC01021386">
    <property type="protein sequence ID" value="SVA88831.1"/>
    <property type="molecule type" value="Genomic_DNA"/>
</dbReference>
<protein>
    <recommendedName>
        <fullName evidence="10">Sec-independent protein translocase protein TatA</fullName>
    </recommendedName>
</protein>
<keyword evidence="5" id="KW-1133">Transmembrane helix</keyword>
<evidence type="ECO:0000256" key="2">
    <source>
        <dbReference type="ARBA" id="ARBA00022448"/>
    </source>
</evidence>
<keyword evidence="2" id="KW-0813">Transport</keyword>
<dbReference type="AlphaFoldDB" id="A0A381ZIM1"/>
<evidence type="ECO:0000256" key="7">
    <source>
        <dbReference type="ARBA" id="ARBA00023136"/>
    </source>
</evidence>
<proteinExistence type="predicted"/>
<reference evidence="9" key="1">
    <citation type="submission" date="2018-05" db="EMBL/GenBank/DDBJ databases">
        <authorList>
            <person name="Lanie J.A."/>
            <person name="Ng W.-L."/>
            <person name="Kazmierczak K.M."/>
            <person name="Andrzejewski T.M."/>
            <person name="Davidsen T.M."/>
            <person name="Wayne K.J."/>
            <person name="Tettelin H."/>
            <person name="Glass J.I."/>
            <person name="Rusch D."/>
            <person name="Podicherti R."/>
            <person name="Tsui H.-C.T."/>
            <person name="Winkler M.E."/>
        </authorList>
    </citation>
    <scope>NUCLEOTIDE SEQUENCE</scope>
</reference>
<dbReference type="GO" id="GO:0016020">
    <property type="term" value="C:membrane"/>
    <property type="evidence" value="ECO:0007669"/>
    <property type="project" value="UniProtKB-ARBA"/>
</dbReference>
<keyword evidence="4" id="KW-0653">Protein transport</keyword>
<comment type="subcellular location">
    <subcellularLocation>
        <location evidence="1">Membrane</location>
        <topology evidence="1">Single-pass membrane protein</topology>
    </subcellularLocation>
</comment>
<organism evidence="9">
    <name type="scientific">marine metagenome</name>
    <dbReference type="NCBI Taxonomy" id="408172"/>
    <lineage>
        <taxon>unclassified sequences</taxon>
        <taxon>metagenomes</taxon>
        <taxon>ecological metagenomes</taxon>
    </lineage>
</organism>
<keyword evidence="7" id="KW-0472">Membrane</keyword>
<feature type="region of interest" description="Disordered" evidence="8">
    <location>
        <begin position="89"/>
        <end position="134"/>
    </location>
</feature>